<evidence type="ECO:0000313" key="3">
    <source>
        <dbReference type="Proteomes" id="UP000035425"/>
    </source>
</evidence>
<gene>
    <name evidence="2" type="ORF">FrCorBMG51_15630</name>
</gene>
<dbReference type="InterPro" id="IPR010982">
    <property type="entry name" value="Lambda_DNA-bd_dom_sf"/>
</dbReference>
<protein>
    <submittedName>
        <fullName evidence="2">Transcriptional regulator</fullName>
    </submittedName>
</protein>
<dbReference type="Gene3D" id="1.10.260.40">
    <property type="entry name" value="lambda repressor-like DNA-binding domains"/>
    <property type="match status" value="1"/>
</dbReference>
<dbReference type="Pfam" id="PF13443">
    <property type="entry name" value="HTH_26"/>
    <property type="match status" value="1"/>
</dbReference>
<evidence type="ECO:0000313" key="2">
    <source>
        <dbReference type="EMBL" id="KLL10836.1"/>
    </source>
</evidence>
<evidence type="ECO:0000259" key="1">
    <source>
        <dbReference type="PROSITE" id="PS50943"/>
    </source>
</evidence>
<dbReference type="EMBL" id="JWIO01000025">
    <property type="protein sequence ID" value="KLL10836.1"/>
    <property type="molecule type" value="Genomic_DNA"/>
</dbReference>
<reference evidence="2 3" key="1">
    <citation type="submission" date="2014-12" db="EMBL/GenBank/DDBJ databases">
        <title>Frankia sp. BMG5.1 draft genome.</title>
        <authorList>
            <person name="Gtari M."/>
            <person name="Ghodhbane-Gtari F."/>
            <person name="Nouioui I."/>
            <person name="Ktari A."/>
            <person name="Hezbri K."/>
            <person name="Mimouni W."/>
            <person name="Sbissi I."/>
            <person name="Ayari A."/>
            <person name="Yamanaka T."/>
            <person name="Normand P."/>
            <person name="Tisa L.S."/>
            <person name="Boudabous A."/>
        </authorList>
    </citation>
    <scope>NUCLEOTIDE SEQUENCE [LARGE SCALE GENOMIC DNA]</scope>
    <source>
        <strain evidence="2 3">BMG5.1</strain>
    </source>
</reference>
<dbReference type="InterPro" id="IPR001387">
    <property type="entry name" value="Cro/C1-type_HTH"/>
</dbReference>
<feature type="domain" description="HTH cro/C1-type" evidence="1">
    <location>
        <begin position="28"/>
        <end position="83"/>
    </location>
</feature>
<dbReference type="SUPFAM" id="SSF47413">
    <property type="entry name" value="lambda repressor-like DNA-binding domains"/>
    <property type="match status" value="1"/>
</dbReference>
<keyword evidence="3" id="KW-1185">Reference proteome</keyword>
<accession>A0ABR5F293</accession>
<comment type="caution">
    <text evidence="2">The sequence shown here is derived from an EMBL/GenBank/DDBJ whole genome shotgun (WGS) entry which is preliminary data.</text>
</comment>
<proteinExistence type="predicted"/>
<organism evidence="2 3">
    <name type="scientific">Protofrankia coriariae</name>
    <dbReference type="NCBI Taxonomy" id="1562887"/>
    <lineage>
        <taxon>Bacteria</taxon>
        <taxon>Bacillati</taxon>
        <taxon>Actinomycetota</taxon>
        <taxon>Actinomycetes</taxon>
        <taxon>Frankiales</taxon>
        <taxon>Frankiaceae</taxon>
        <taxon>Protofrankia</taxon>
    </lineage>
</organism>
<sequence>MTDRNTSRVYTARRPVDGEDWAAVAAALNARMAARRIGQQQLAEASGVSVSTVRLVQHGTGRRFQNKTLTALARALDWPDDYLITVLLTGQPPGTPGSADEPVTSTLRRIEDRLIDIDRRLETVEQIIGERDTASENA</sequence>
<dbReference type="Proteomes" id="UP000035425">
    <property type="component" value="Unassembled WGS sequence"/>
</dbReference>
<name>A0ABR5F293_9ACTN</name>
<dbReference type="RefSeq" id="WP_047223789.1">
    <property type="nucleotide sequence ID" value="NZ_JWIO01000025.1"/>
</dbReference>
<dbReference type="PROSITE" id="PS50943">
    <property type="entry name" value="HTH_CROC1"/>
    <property type="match status" value="1"/>
</dbReference>